<dbReference type="NCBIfam" id="TIGR03534">
    <property type="entry name" value="RF_mod_PrmC"/>
    <property type="match status" value="1"/>
</dbReference>
<keyword evidence="2 5" id="KW-0808">Transferase</keyword>
<dbReference type="GO" id="GO:0003676">
    <property type="term" value="F:nucleic acid binding"/>
    <property type="evidence" value="ECO:0007669"/>
    <property type="project" value="InterPro"/>
</dbReference>
<dbReference type="PANTHER" id="PTHR18895:SF74">
    <property type="entry name" value="MTRF1L RELEASE FACTOR GLUTAMINE METHYLTRANSFERASE"/>
    <property type="match status" value="1"/>
</dbReference>
<feature type="binding site" evidence="5">
    <location>
        <begin position="208"/>
        <end position="211"/>
    </location>
    <ligand>
        <name>substrate</name>
    </ligand>
</feature>
<evidence type="ECO:0000256" key="5">
    <source>
        <dbReference type="HAMAP-Rule" id="MF_02126"/>
    </source>
</evidence>
<dbReference type="NCBIfam" id="TIGR00536">
    <property type="entry name" value="hemK_fam"/>
    <property type="match status" value="1"/>
</dbReference>
<dbReference type="InterPro" id="IPR029063">
    <property type="entry name" value="SAM-dependent_MTases_sf"/>
</dbReference>
<dbReference type="CDD" id="cd02440">
    <property type="entry name" value="AdoMet_MTases"/>
    <property type="match status" value="1"/>
</dbReference>
<dbReference type="InterPro" id="IPR002052">
    <property type="entry name" value="DNA_methylase_N6_adenine_CS"/>
</dbReference>
<dbReference type="HAMAP" id="MF_02126">
    <property type="entry name" value="RF_methyltr_PrmC"/>
    <property type="match status" value="1"/>
</dbReference>
<dbReference type="SUPFAM" id="SSF53335">
    <property type="entry name" value="S-adenosyl-L-methionine-dependent methyltransferases"/>
    <property type="match status" value="1"/>
</dbReference>
<name>A0A1I2HMW4_9MICO</name>
<comment type="similarity">
    <text evidence="5">Belongs to the protein N5-glutamine methyltransferase family. PrmC subfamily.</text>
</comment>
<evidence type="ECO:0000313" key="9">
    <source>
        <dbReference type="Proteomes" id="UP000198520"/>
    </source>
</evidence>
<dbReference type="InterPro" id="IPR019874">
    <property type="entry name" value="RF_methyltr_PrmC"/>
</dbReference>
<dbReference type="Proteomes" id="UP000198520">
    <property type="component" value="Unassembled WGS sequence"/>
</dbReference>
<evidence type="ECO:0000313" key="8">
    <source>
        <dbReference type="EMBL" id="SFF30177.1"/>
    </source>
</evidence>
<comment type="caution">
    <text evidence="5">Lacks conserved residue(s) required for the propagation of feature annotation.</text>
</comment>
<sequence length="313" mass="32454">MSSAATPRTFRTPQPGEDVRSVLHDVAGHLRAAGVPSPQVDAELLVCHAYGVTRAELLQASILRRPLGALGDDAGLASLVTRRAAREPLQHLTGRAPFRTVELAVGPGVFVPRPETEQVAQVAIDEVLARVRAAGTARVVDLCTGSGAIALAVATEVPGAEVWAVELDGAAHAWAERNLDGTGVHLVRGDARTALSELDGTCDVVVSNPPYVPPGAVPREPEVADHDPAVALYGLGADGLEVPRGISDAAARLLRPGGLLVLEHAEVQSAAARAMVLDTGVLVGPRTLPDLAGRDRMVVARRDAPVDVADSPS</sequence>
<evidence type="ECO:0000256" key="3">
    <source>
        <dbReference type="ARBA" id="ARBA00022691"/>
    </source>
</evidence>
<evidence type="ECO:0000259" key="6">
    <source>
        <dbReference type="Pfam" id="PF05175"/>
    </source>
</evidence>
<feature type="domain" description="Methyltransferase small" evidence="6">
    <location>
        <begin position="133"/>
        <end position="212"/>
    </location>
</feature>
<feature type="domain" description="Release factor glutamine methyltransferase N-terminal" evidence="7">
    <location>
        <begin position="23"/>
        <end position="94"/>
    </location>
</feature>
<comment type="catalytic activity">
    <reaction evidence="4 5">
        <text>L-glutaminyl-[peptide chain release factor] + S-adenosyl-L-methionine = N(5)-methyl-L-glutaminyl-[peptide chain release factor] + S-adenosyl-L-homocysteine + H(+)</text>
        <dbReference type="Rhea" id="RHEA:42896"/>
        <dbReference type="Rhea" id="RHEA-COMP:10271"/>
        <dbReference type="Rhea" id="RHEA-COMP:10272"/>
        <dbReference type="ChEBI" id="CHEBI:15378"/>
        <dbReference type="ChEBI" id="CHEBI:30011"/>
        <dbReference type="ChEBI" id="CHEBI:57856"/>
        <dbReference type="ChEBI" id="CHEBI:59789"/>
        <dbReference type="ChEBI" id="CHEBI:61891"/>
        <dbReference type="EC" id="2.1.1.297"/>
    </reaction>
</comment>
<organism evidence="8 9">
    <name type="scientific">Flavimobilis marinus</name>
    <dbReference type="NCBI Taxonomy" id="285351"/>
    <lineage>
        <taxon>Bacteria</taxon>
        <taxon>Bacillati</taxon>
        <taxon>Actinomycetota</taxon>
        <taxon>Actinomycetes</taxon>
        <taxon>Micrococcales</taxon>
        <taxon>Jonesiaceae</taxon>
        <taxon>Flavimobilis</taxon>
    </lineage>
</organism>
<dbReference type="Gene3D" id="1.10.8.10">
    <property type="entry name" value="DNA helicase RuvA subunit, C-terminal domain"/>
    <property type="match status" value="1"/>
</dbReference>
<feature type="binding site" evidence="5">
    <location>
        <position position="208"/>
    </location>
    <ligand>
        <name>S-adenosyl-L-methionine</name>
        <dbReference type="ChEBI" id="CHEBI:59789"/>
    </ligand>
</feature>
<dbReference type="STRING" id="285351.SAMN04488035_2403"/>
<dbReference type="Pfam" id="PF17827">
    <property type="entry name" value="PrmC_N"/>
    <property type="match status" value="1"/>
</dbReference>
<reference evidence="9" key="1">
    <citation type="submission" date="2016-10" db="EMBL/GenBank/DDBJ databases">
        <authorList>
            <person name="Varghese N."/>
            <person name="Submissions S."/>
        </authorList>
    </citation>
    <scope>NUCLEOTIDE SEQUENCE [LARGE SCALE GENOMIC DNA]</scope>
    <source>
        <strain evidence="9">DSM 19083</strain>
    </source>
</reference>
<dbReference type="InterPro" id="IPR040758">
    <property type="entry name" value="PrmC_N"/>
</dbReference>
<gene>
    <name evidence="5" type="primary">prmC</name>
    <name evidence="8" type="ORF">SAMN04488035_2403</name>
</gene>
<accession>A0A1I2HMW4</accession>
<evidence type="ECO:0000256" key="2">
    <source>
        <dbReference type="ARBA" id="ARBA00022679"/>
    </source>
</evidence>
<dbReference type="InterPro" id="IPR050320">
    <property type="entry name" value="N5-glutamine_MTase"/>
</dbReference>
<feature type="binding site" evidence="5">
    <location>
        <position position="166"/>
    </location>
    <ligand>
        <name>S-adenosyl-L-methionine</name>
        <dbReference type="ChEBI" id="CHEBI:59789"/>
    </ligand>
</feature>
<protein>
    <recommendedName>
        <fullName evidence="5">Release factor glutamine methyltransferase</fullName>
        <shortName evidence="5">RF MTase</shortName>
        <ecNumber evidence="5">2.1.1.297</ecNumber>
    </recommendedName>
    <alternativeName>
        <fullName evidence="5">N5-glutamine methyltransferase PrmC</fullName>
    </alternativeName>
    <alternativeName>
        <fullName evidence="5">Protein-(glutamine-N5) MTase PrmC</fullName>
    </alternativeName>
    <alternativeName>
        <fullName evidence="5">Protein-glutamine N-methyltransferase PrmC</fullName>
    </alternativeName>
</protein>
<dbReference type="RefSeq" id="WP_177191365.1">
    <property type="nucleotide sequence ID" value="NZ_BNAN01000004.1"/>
</dbReference>
<evidence type="ECO:0000256" key="1">
    <source>
        <dbReference type="ARBA" id="ARBA00022603"/>
    </source>
</evidence>
<proteinExistence type="inferred from homology"/>
<evidence type="ECO:0000259" key="7">
    <source>
        <dbReference type="Pfam" id="PF17827"/>
    </source>
</evidence>
<dbReference type="GO" id="GO:0102559">
    <property type="term" value="F:peptide chain release factor N(5)-glutamine methyltransferase activity"/>
    <property type="evidence" value="ECO:0007669"/>
    <property type="project" value="UniProtKB-EC"/>
</dbReference>
<dbReference type="AlphaFoldDB" id="A0A1I2HMW4"/>
<dbReference type="Gene3D" id="3.40.50.150">
    <property type="entry name" value="Vaccinia Virus protein VP39"/>
    <property type="match status" value="1"/>
</dbReference>
<dbReference type="EC" id="2.1.1.297" evidence="5"/>
<keyword evidence="9" id="KW-1185">Reference proteome</keyword>
<evidence type="ECO:0000256" key="4">
    <source>
        <dbReference type="ARBA" id="ARBA00048391"/>
    </source>
</evidence>
<dbReference type="Pfam" id="PF05175">
    <property type="entry name" value="MTS"/>
    <property type="match status" value="1"/>
</dbReference>
<dbReference type="EMBL" id="FONZ01000004">
    <property type="protein sequence ID" value="SFF30177.1"/>
    <property type="molecule type" value="Genomic_DNA"/>
</dbReference>
<dbReference type="PROSITE" id="PS00092">
    <property type="entry name" value="N6_MTASE"/>
    <property type="match status" value="1"/>
</dbReference>
<comment type="function">
    <text evidence="5">Methylates the class 1 translation termination release factors RF1/PrfA and RF2/PrfB on the glutamine residue of the universally conserved GGQ motif.</text>
</comment>
<keyword evidence="3 5" id="KW-0949">S-adenosyl-L-methionine</keyword>
<dbReference type="GO" id="GO:0032259">
    <property type="term" value="P:methylation"/>
    <property type="evidence" value="ECO:0007669"/>
    <property type="project" value="UniProtKB-KW"/>
</dbReference>
<keyword evidence="1 5" id="KW-0489">Methyltransferase</keyword>
<dbReference type="InterPro" id="IPR007848">
    <property type="entry name" value="Small_mtfrase_dom"/>
</dbReference>
<dbReference type="PANTHER" id="PTHR18895">
    <property type="entry name" value="HEMK METHYLTRANSFERASE"/>
    <property type="match status" value="1"/>
</dbReference>
<dbReference type="InterPro" id="IPR004556">
    <property type="entry name" value="HemK-like"/>
</dbReference>